<dbReference type="InterPro" id="IPR053926">
    <property type="entry name" value="RecX_HTH_1st"/>
</dbReference>
<dbReference type="Pfam" id="PF21981">
    <property type="entry name" value="RecX_HTH3"/>
    <property type="match status" value="1"/>
</dbReference>
<organism evidence="9 10">
    <name type="scientific">Xanthocytophaga agilis</name>
    <dbReference type="NCBI Taxonomy" id="3048010"/>
    <lineage>
        <taxon>Bacteria</taxon>
        <taxon>Pseudomonadati</taxon>
        <taxon>Bacteroidota</taxon>
        <taxon>Cytophagia</taxon>
        <taxon>Cytophagales</taxon>
        <taxon>Rhodocytophagaceae</taxon>
        <taxon>Xanthocytophaga</taxon>
    </lineage>
</organism>
<evidence type="ECO:0000256" key="1">
    <source>
        <dbReference type="ARBA" id="ARBA00004496"/>
    </source>
</evidence>
<dbReference type="Pfam" id="PF02631">
    <property type="entry name" value="RecX_HTH2"/>
    <property type="match status" value="1"/>
</dbReference>
<protein>
    <recommendedName>
        <fullName evidence="3 5">Regulatory protein RecX</fullName>
    </recommendedName>
</protein>
<dbReference type="InterPro" id="IPR036388">
    <property type="entry name" value="WH-like_DNA-bd_sf"/>
</dbReference>
<keyword evidence="4 5" id="KW-0963">Cytoplasm</keyword>
<evidence type="ECO:0000256" key="3">
    <source>
        <dbReference type="ARBA" id="ARBA00018111"/>
    </source>
</evidence>
<evidence type="ECO:0000259" key="8">
    <source>
        <dbReference type="Pfam" id="PF21982"/>
    </source>
</evidence>
<evidence type="ECO:0000256" key="5">
    <source>
        <dbReference type="HAMAP-Rule" id="MF_01114"/>
    </source>
</evidence>
<dbReference type="RefSeq" id="WP_314517594.1">
    <property type="nucleotide sequence ID" value="NZ_JASJOU010000016.1"/>
</dbReference>
<reference evidence="9" key="1">
    <citation type="submission" date="2023-05" db="EMBL/GenBank/DDBJ databases">
        <authorList>
            <person name="Zhang X."/>
        </authorList>
    </citation>
    <scope>NUCLEOTIDE SEQUENCE</scope>
    <source>
        <strain evidence="9">BD1B2-1</strain>
    </source>
</reference>
<dbReference type="GO" id="GO:0005737">
    <property type="term" value="C:cytoplasm"/>
    <property type="evidence" value="ECO:0007669"/>
    <property type="project" value="UniProtKB-SubCell"/>
</dbReference>
<dbReference type="EMBL" id="JASJOU010000016">
    <property type="protein sequence ID" value="MDJ1505504.1"/>
    <property type="molecule type" value="Genomic_DNA"/>
</dbReference>
<comment type="subcellular location">
    <subcellularLocation>
        <location evidence="1 5">Cytoplasm</location>
    </subcellularLocation>
</comment>
<feature type="domain" description="RecX first three-helical" evidence="8">
    <location>
        <begin position="14"/>
        <end position="53"/>
    </location>
</feature>
<accession>A0AAE3RC66</accession>
<evidence type="ECO:0000313" key="10">
    <source>
        <dbReference type="Proteomes" id="UP001232063"/>
    </source>
</evidence>
<dbReference type="AlphaFoldDB" id="A0AAE3RC66"/>
<dbReference type="PANTHER" id="PTHR33602">
    <property type="entry name" value="REGULATORY PROTEIN RECX FAMILY PROTEIN"/>
    <property type="match status" value="1"/>
</dbReference>
<dbReference type="GO" id="GO:0006282">
    <property type="term" value="P:regulation of DNA repair"/>
    <property type="evidence" value="ECO:0007669"/>
    <property type="project" value="UniProtKB-UniRule"/>
</dbReference>
<evidence type="ECO:0000259" key="6">
    <source>
        <dbReference type="Pfam" id="PF02631"/>
    </source>
</evidence>
<dbReference type="Gene3D" id="1.10.10.10">
    <property type="entry name" value="Winged helix-like DNA-binding domain superfamily/Winged helix DNA-binding domain"/>
    <property type="match status" value="3"/>
</dbReference>
<sequence>MPAKQPKFYSPADAYVKATAFCAYQERTQQEVREKLYTYGLEEDEVEEIIVRLIQENFVNEERFAKTFAGGKFRLKKWGRIKIRLELKARGLSAYCIQKGMDEIDPEIYWDTLLELADKKNASEKEPNPLVRKQKVARFLLGKGYEQDLVWEAVNSVNEEE</sequence>
<dbReference type="Proteomes" id="UP001232063">
    <property type="component" value="Unassembled WGS sequence"/>
</dbReference>
<gene>
    <name evidence="5" type="primary">recX</name>
    <name evidence="9" type="ORF">QNI22_32910</name>
</gene>
<name>A0AAE3RC66_9BACT</name>
<dbReference type="HAMAP" id="MF_01114">
    <property type="entry name" value="RecX"/>
    <property type="match status" value="1"/>
</dbReference>
<evidence type="ECO:0000256" key="4">
    <source>
        <dbReference type="ARBA" id="ARBA00022490"/>
    </source>
</evidence>
<comment type="similarity">
    <text evidence="2 5">Belongs to the RecX family.</text>
</comment>
<dbReference type="InterPro" id="IPR003783">
    <property type="entry name" value="Regulatory_RecX"/>
</dbReference>
<comment type="caution">
    <text evidence="9">The sequence shown here is derived from an EMBL/GenBank/DDBJ whole genome shotgun (WGS) entry which is preliminary data.</text>
</comment>
<dbReference type="PANTHER" id="PTHR33602:SF1">
    <property type="entry name" value="REGULATORY PROTEIN RECX FAMILY PROTEIN"/>
    <property type="match status" value="1"/>
</dbReference>
<feature type="domain" description="RecX third three-helical" evidence="7">
    <location>
        <begin position="107"/>
        <end position="154"/>
    </location>
</feature>
<dbReference type="InterPro" id="IPR053924">
    <property type="entry name" value="RecX_HTH_2nd"/>
</dbReference>
<feature type="domain" description="RecX second three-helical" evidence="6">
    <location>
        <begin position="60"/>
        <end position="99"/>
    </location>
</feature>
<dbReference type="InterPro" id="IPR053925">
    <property type="entry name" value="RecX_HTH_3rd"/>
</dbReference>
<dbReference type="Pfam" id="PF21982">
    <property type="entry name" value="RecX_HTH1"/>
    <property type="match status" value="1"/>
</dbReference>
<keyword evidence="10" id="KW-1185">Reference proteome</keyword>
<comment type="function">
    <text evidence="5">Modulates RecA activity.</text>
</comment>
<evidence type="ECO:0000256" key="2">
    <source>
        <dbReference type="ARBA" id="ARBA00009695"/>
    </source>
</evidence>
<proteinExistence type="inferred from homology"/>
<evidence type="ECO:0000313" key="9">
    <source>
        <dbReference type="EMBL" id="MDJ1505504.1"/>
    </source>
</evidence>
<evidence type="ECO:0000259" key="7">
    <source>
        <dbReference type="Pfam" id="PF21981"/>
    </source>
</evidence>